<organism evidence="1 2">
    <name type="scientific">Candidatus Magasanikbacteria bacterium GW2011_GWA2_45_39</name>
    <dbReference type="NCBI Taxonomy" id="1619041"/>
    <lineage>
        <taxon>Bacteria</taxon>
        <taxon>Candidatus Magasanikiibacteriota</taxon>
    </lineage>
</organism>
<dbReference type="InterPro" id="IPR000831">
    <property type="entry name" value="Trp_repress"/>
</dbReference>
<comment type="caution">
    <text evidence="1">The sequence shown here is derived from an EMBL/GenBank/DDBJ whole genome shotgun (WGS) entry which is preliminary data.</text>
</comment>
<accession>A0A0G1MEH3</accession>
<sequence>MSIKQKKDRLETVEVRELVRVVSFLKNTQEAKKFLRDLMTENELLEFANRWRVARMLAEGVSYVAIEKATGMSSTTVARIHKWLLKGTGGYRMMLKRFKP</sequence>
<dbReference type="Gene3D" id="1.10.1270.10">
    <property type="entry name" value="TrpR-like"/>
    <property type="match status" value="1"/>
</dbReference>
<name>A0A0G1MEH3_9BACT</name>
<protein>
    <submittedName>
        <fullName evidence="1">TrpR like protein, YerC/YecD</fullName>
    </submittedName>
</protein>
<dbReference type="Pfam" id="PF01371">
    <property type="entry name" value="Trp_repressor"/>
    <property type="match status" value="1"/>
</dbReference>
<dbReference type="InterPro" id="IPR010921">
    <property type="entry name" value="Trp_repressor/repl_initiator"/>
</dbReference>
<dbReference type="Proteomes" id="UP000033999">
    <property type="component" value="Unassembled WGS sequence"/>
</dbReference>
<dbReference type="PANTHER" id="PTHR40080">
    <property type="entry name" value="LMO1763 PROTEIN"/>
    <property type="match status" value="1"/>
</dbReference>
<dbReference type="EMBL" id="LCKX01000027">
    <property type="protein sequence ID" value="KKU06634.1"/>
    <property type="molecule type" value="Genomic_DNA"/>
</dbReference>
<dbReference type="InterPro" id="IPR013368">
    <property type="entry name" value="YecD_YerC"/>
</dbReference>
<proteinExistence type="predicted"/>
<dbReference type="GO" id="GO:0043565">
    <property type="term" value="F:sequence-specific DNA binding"/>
    <property type="evidence" value="ECO:0007669"/>
    <property type="project" value="InterPro"/>
</dbReference>
<gene>
    <name evidence="1" type="ORF">UX10_C0027G0008</name>
</gene>
<dbReference type="SUPFAM" id="SSF48295">
    <property type="entry name" value="TrpR-like"/>
    <property type="match status" value="1"/>
</dbReference>
<dbReference type="NCBIfam" id="TIGR02531">
    <property type="entry name" value="yecD_yerC"/>
    <property type="match status" value="1"/>
</dbReference>
<dbReference type="GO" id="GO:0003700">
    <property type="term" value="F:DNA-binding transcription factor activity"/>
    <property type="evidence" value="ECO:0007669"/>
    <property type="project" value="InterPro"/>
</dbReference>
<dbReference type="PANTHER" id="PTHR40080:SF1">
    <property type="entry name" value="TRPR-LIKE PROTEIN YERC_YECD"/>
    <property type="match status" value="1"/>
</dbReference>
<evidence type="ECO:0000313" key="1">
    <source>
        <dbReference type="EMBL" id="KKU06634.1"/>
    </source>
</evidence>
<reference evidence="1 2" key="1">
    <citation type="journal article" date="2015" name="Nature">
        <title>rRNA introns, odd ribosomes, and small enigmatic genomes across a large radiation of phyla.</title>
        <authorList>
            <person name="Brown C.T."/>
            <person name="Hug L.A."/>
            <person name="Thomas B.C."/>
            <person name="Sharon I."/>
            <person name="Castelle C.J."/>
            <person name="Singh A."/>
            <person name="Wilkins M.J."/>
            <person name="Williams K.H."/>
            <person name="Banfield J.F."/>
        </authorList>
    </citation>
    <scope>NUCLEOTIDE SEQUENCE [LARGE SCALE GENOMIC DNA]</scope>
</reference>
<dbReference type="PIRSF" id="PIRSF012508">
    <property type="entry name" value="YerC"/>
    <property type="match status" value="1"/>
</dbReference>
<evidence type="ECO:0000313" key="2">
    <source>
        <dbReference type="Proteomes" id="UP000033999"/>
    </source>
</evidence>
<dbReference type="InterPro" id="IPR038116">
    <property type="entry name" value="TrpR-like_sf"/>
</dbReference>
<dbReference type="AlphaFoldDB" id="A0A0G1MEH3"/>